<dbReference type="Proteomes" id="UP001196509">
    <property type="component" value="Unassembled WGS sequence"/>
</dbReference>
<dbReference type="EMBL" id="JAICBX010000001">
    <property type="protein sequence ID" value="MBW8635659.1"/>
    <property type="molecule type" value="Genomic_DNA"/>
</dbReference>
<comment type="caution">
    <text evidence="1">The sequence shown here is derived from an EMBL/GenBank/DDBJ whole genome shotgun (WGS) entry which is preliminary data.</text>
</comment>
<dbReference type="AlphaFoldDB" id="A0AAE2ZFM8"/>
<gene>
    <name evidence="1" type="ORF">K1W69_00550</name>
</gene>
<accession>A0AAE2ZFM8</accession>
<sequence length="269" mass="29364">MAKTDLKSSIEAIEALTLAEPAPLMPGMPGSEIMPENAAATSDPWSDLRDIQEEHKAAINASNLIAFVEGVSAEQKGDVLDSTQFAARAADAEFNRGSQIREWYDAYVEVLTKMGWVIEGFAFQQSRRAEGAMLMSQEAIGVITAVATGNQLAILEAAIDSLGKMADDSRQIKLFDFNVSVETGGNFQIGAAEAADNGAIGMAMGAFYYRSNDNRRNVLFFGWGSQEIEMWTAAQRLVLDTTFYTDLRDIVRQRLGEKSKDFVASIPII</sequence>
<keyword evidence="2" id="KW-1185">Reference proteome</keyword>
<organism evidence="1 2">
    <name type="scientific">Flavimaribacter sediminis</name>
    <dbReference type="NCBI Taxonomy" id="2865987"/>
    <lineage>
        <taxon>Bacteria</taxon>
        <taxon>Pseudomonadati</taxon>
        <taxon>Pseudomonadota</taxon>
        <taxon>Alphaproteobacteria</taxon>
        <taxon>Hyphomicrobiales</taxon>
        <taxon>Rhizobiaceae</taxon>
        <taxon>Flavimaribacter</taxon>
    </lineage>
</organism>
<evidence type="ECO:0000313" key="1">
    <source>
        <dbReference type="EMBL" id="MBW8635659.1"/>
    </source>
</evidence>
<protein>
    <submittedName>
        <fullName evidence="1">Uncharacterized protein</fullName>
    </submittedName>
</protein>
<name>A0AAE2ZFM8_9HYPH</name>
<proteinExistence type="predicted"/>
<dbReference type="RefSeq" id="WP_220226388.1">
    <property type="nucleotide sequence ID" value="NZ_JAICBX010000001.1"/>
</dbReference>
<evidence type="ECO:0000313" key="2">
    <source>
        <dbReference type="Proteomes" id="UP001196509"/>
    </source>
</evidence>
<reference evidence="1" key="1">
    <citation type="submission" date="2021-08" db="EMBL/GenBank/DDBJ databases">
        <title>Hoeflea bacterium WL0058 sp. nov., isolated from the sediment.</title>
        <authorList>
            <person name="Wang L."/>
            <person name="Zhang D."/>
        </authorList>
    </citation>
    <scope>NUCLEOTIDE SEQUENCE</scope>
    <source>
        <strain evidence="1">WL0058</strain>
    </source>
</reference>